<feature type="compositionally biased region" description="Low complexity" evidence="1">
    <location>
        <begin position="50"/>
        <end position="63"/>
    </location>
</feature>
<dbReference type="AlphaFoldDB" id="A0A136PQ64"/>
<evidence type="ECO:0000313" key="4">
    <source>
        <dbReference type="Proteomes" id="UP000070620"/>
    </source>
</evidence>
<evidence type="ECO:0000313" key="3">
    <source>
        <dbReference type="EMBL" id="KXK60508.1"/>
    </source>
</evidence>
<dbReference type="EMBL" id="LRQV01000069">
    <property type="protein sequence ID" value="KXK60508.1"/>
    <property type="molecule type" value="Genomic_DNA"/>
</dbReference>
<reference evidence="3 4" key="1">
    <citation type="submission" date="2016-01" db="EMBL/GenBank/DDBJ databases">
        <title>Whole genome sequence and analysis of Micromonospora rosaria DSM 803, which can produce antibacterial substance rosamicin.</title>
        <authorList>
            <person name="Yang H."/>
            <person name="He X."/>
            <person name="Zhu D."/>
        </authorList>
    </citation>
    <scope>NUCLEOTIDE SEQUENCE [LARGE SCALE GENOMIC DNA]</scope>
    <source>
        <strain evidence="3 4">DSM 803</strain>
    </source>
</reference>
<comment type="caution">
    <text evidence="3">The sequence shown here is derived from an EMBL/GenBank/DDBJ whole genome shotgun (WGS) entry which is preliminary data.</text>
</comment>
<feature type="compositionally biased region" description="Pro residues" evidence="1">
    <location>
        <begin position="89"/>
        <end position="110"/>
    </location>
</feature>
<proteinExistence type="predicted"/>
<dbReference type="RefSeq" id="WP_067367823.1">
    <property type="nucleotide sequence ID" value="NZ_JBIUBN010000016.1"/>
</dbReference>
<evidence type="ECO:0000259" key="2">
    <source>
        <dbReference type="Pfam" id="PF13453"/>
    </source>
</evidence>
<gene>
    <name evidence="3" type="ORF">AWW66_18510</name>
</gene>
<feature type="region of interest" description="Disordered" evidence="1">
    <location>
        <begin position="48"/>
        <end position="122"/>
    </location>
</feature>
<accession>A0A136PQ64</accession>
<dbReference type="InterPro" id="IPR027392">
    <property type="entry name" value="TF_Znf"/>
</dbReference>
<dbReference type="OrthoDB" id="9814037at2"/>
<feature type="compositionally biased region" description="Pro residues" evidence="1">
    <location>
        <begin position="64"/>
        <end position="74"/>
    </location>
</feature>
<keyword evidence="4" id="KW-1185">Reference proteome</keyword>
<protein>
    <recommendedName>
        <fullName evidence="2">Transcription factor zinc-finger domain-containing protein</fullName>
    </recommendedName>
</protein>
<name>A0A136PQ64_9ACTN</name>
<dbReference type="Pfam" id="PF13453">
    <property type="entry name" value="Zn_ribbon_TFIIB"/>
    <property type="match status" value="1"/>
</dbReference>
<feature type="domain" description="Transcription factor zinc-finger" evidence="2">
    <location>
        <begin position="3"/>
        <end position="42"/>
    </location>
</feature>
<organism evidence="3 4">
    <name type="scientific">Micromonospora rosaria</name>
    <dbReference type="NCBI Taxonomy" id="47874"/>
    <lineage>
        <taxon>Bacteria</taxon>
        <taxon>Bacillati</taxon>
        <taxon>Actinomycetota</taxon>
        <taxon>Actinomycetes</taxon>
        <taxon>Micromonosporales</taxon>
        <taxon>Micromonosporaceae</taxon>
        <taxon>Micromonospora</taxon>
    </lineage>
</organism>
<sequence length="140" mass="15280">MLTCPKCHGEMRQYERSGVVIDQCGECRGIFLDRGELEKLFEAEANWNRQQGAAAPQQPTAPGGYPPPPPPPPAHGVHPQHHQPGHGAVPPPPPAHGYPPAPAHGYPPAPAYGGHGQQHYGYHGHYRRKKHKGFLDEMFG</sequence>
<dbReference type="Proteomes" id="UP000070620">
    <property type="component" value="Unassembled WGS sequence"/>
</dbReference>
<evidence type="ECO:0000256" key="1">
    <source>
        <dbReference type="SAM" id="MobiDB-lite"/>
    </source>
</evidence>